<evidence type="ECO:0000313" key="2">
    <source>
        <dbReference type="Proteomes" id="UP000601435"/>
    </source>
</evidence>
<evidence type="ECO:0000313" key="1">
    <source>
        <dbReference type="EMBL" id="CAE7907550.1"/>
    </source>
</evidence>
<feature type="non-terminal residue" evidence="1">
    <location>
        <position position="112"/>
    </location>
</feature>
<reference evidence="1" key="1">
    <citation type="submission" date="2021-02" db="EMBL/GenBank/DDBJ databases">
        <authorList>
            <person name="Dougan E. K."/>
            <person name="Rhodes N."/>
            <person name="Thang M."/>
            <person name="Chan C."/>
        </authorList>
    </citation>
    <scope>NUCLEOTIDE SEQUENCE</scope>
</reference>
<name>A0A813BNW4_9DINO</name>
<keyword evidence="2" id="KW-1185">Reference proteome</keyword>
<dbReference type="EMBL" id="CAJNJA010072668">
    <property type="protein sequence ID" value="CAE7907550.1"/>
    <property type="molecule type" value="Genomic_DNA"/>
</dbReference>
<gene>
    <name evidence="1" type="primary">Nlrc3</name>
    <name evidence="1" type="ORF">SNEC2469_LOCUS30788</name>
</gene>
<dbReference type="AlphaFoldDB" id="A0A813BNW4"/>
<proteinExistence type="predicted"/>
<comment type="caution">
    <text evidence="1">The sequence shown here is derived from an EMBL/GenBank/DDBJ whole genome shotgun (WGS) entry which is preliminary data.</text>
</comment>
<dbReference type="Proteomes" id="UP000601435">
    <property type="component" value="Unassembled WGS sequence"/>
</dbReference>
<accession>A0A813BNW4</accession>
<protein>
    <submittedName>
        <fullName evidence="1">Nlrc3 protein</fullName>
    </submittedName>
</protein>
<sequence length="112" mass="12309">CREIRQAQASHRGDNSEEFRKLFATGRGDGKEKFEKLFAPLCRALPELPTLRELLLWLGAHGGEFGPGPGADEARALAAGLGQQKELERLMLALSGNSLGRGPQLRSAFRYF</sequence>
<organism evidence="1 2">
    <name type="scientific">Symbiodinium necroappetens</name>
    <dbReference type="NCBI Taxonomy" id="1628268"/>
    <lineage>
        <taxon>Eukaryota</taxon>
        <taxon>Sar</taxon>
        <taxon>Alveolata</taxon>
        <taxon>Dinophyceae</taxon>
        <taxon>Suessiales</taxon>
        <taxon>Symbiodiniaceae</taxon>
        <taxon>Symbiodinium</taxon>
    </lineage>
</organism>